<gene>
    <name evidence="1" type="ORF">Tci_450866</name>
</gene>
<organism evidence="1">
    <name type="scientific">Tanacetum cinerariifolium</name>
    <name type="common">Dalmatian daisy</name>
    <name type="synonym">Chrysanthemum cinerariifolium</name>
    <dbReference type="NCBI Taxonomy" id="118510"/>
    <lineage>
        <taxon>Eukaryota</taxon>
        <taxon>Viridiplantae</taxon>
        <taxon>Streptophyta</taxon>
        <taxon>Embryophyta</taxon>
        <taxon>Tracheophyta</taxon>
        <taxon>Spermatophyta</taxon>
        <taxon>Magnoliopsida</taxon>
        <taxon>eudicotyledons</taxon>
        <taxon>Gunneridae</taxon>
        <taxon>Pentapetalae</taxon>
        <taxon>asterids</taxon>
        <taxon>campanulids</taxon>
        <taxon>Asterales</taxon>
        <taxon>Asteraceae</taxon>
        <taxon>Asteroideae</taxon>
        <taxon>Anthemideae</taxon>
        <taxon>Anthemidinae</taxon>
        <taxon>Tanacetum</taxon>
    </lineage>
</organism>
<protein>
    <submittedName>
        <fullName evidence="1">Uncharacterized protein</fullName>
    </submittedName>
</protein>
<comment type="caution">
    <text evidence="1">The sequence shown here is derived from an EMBL/GenBank/DDBJ whole genome shotgun (WGS) entry which is preliminary data.</text>
</comment>
<reference evidence="1" key="1">
    <citation type="journal article" date="2019" name="Sci. Rep.">
        <title>Draft genome of Tanacetum cinerariifolium, the natural source of mosquito coil.</title>
        <authorList>
            <person name="Yamashiro T."/>
            <person name="Shiraishi A."/>
            <person name="Satake H."/>
            <person name="Nakayama K."/>
        </authorList>
    </citation>
    <scope>NUCLEOTIDE SEQUENCE</scope>
</reference>
<evidence type="ECO:0000313" key="1">
    <source>
        <dbReference type="EMBL" id="GEY78892.1"/>
    </source>
</evidence>
<sequence>MTIGACWRGYKCRIKKNHFYKFKDVQMRWKNRPKSIQQKDFSELLTLWRKKDVMKRCLAARDLRLSQKNMHTAGPKSFARVREEMKNEDPNQEESSLTQMNYNPPEDESAPADPFLAVMNKEYDGHRRLFGRGVTNRLIKVNGDGSASMAPREIVKPPTVFNMSDHSILEQDNVYQAILFLEFGGKQICNYDEMK</sequence>
<proteinExistence type="predicted"/>
<name>A0A699I129_TANCI</name>
<dbReference type="PANTHER" id="PTHR33144:SF16">
    <property type="entry name" value="OS02G0129000 PROTEIN"/>
    <property type="match status" value="1"/>
</dbReference>
<dbReference type="PANTHER" id="PTHR33144">
    <property type="entry name" value="OS10G0409366 PROTEIN-RELATED"/>
    <property type="match status" value="1"/>
</dbReference>
<dbReference type="EMBL" id="BKCJ010209845">
    <property type="protein sequence ID" value="GEY78892.1"/>
    <property type="molecule type" value="Genomic_DNA"/>
</dbReference>
<dbReference type="AlphaFoldDB" id="A0A699I129"/>
<dbReference type="Pfam" id="PF03004">
    <property type="entry name" value="Transposase_24"/>
    <property type="match status" value="1"/>
</dbReference>
<dbReference type="InterPro" id="IPR004252">
    <property type="entry name" value="Probable_transposase_24"/>
</dbReference>
<accession>A0A699I129</accession>